<gene>
    <name evidence="1" type="ORF">V0288_18855</name>
</gene>
<accession>A0AAW9QZE2</accession>
<dbReference type="EMBL" id="JBAFSM010000042">
    <property type="protein sequence ID" value="MEG3439193.1"/>
    <property type="molecule type" value="Genomic_DNA"/>
</dbReference>
<name>A0AAW9QZE2_9CHRO</name>
<keyword evidence="2" id="KW-1185">Reference proteome</keyword>
<evidence type="ECO:0000313" key="1">
    <source>
        <dbReference type="EMBL" id="MEG3439193.1"/>
    </source>
</evidence>
<organism evidence="1 2">
    <name type="scientific">Pannus brasiliensis CCIBt3594</name>
    <dbReference type="NCBI Taxonomy" id="1427578"/>
    <lineage>
        <taxon>Bacteria</taxon>
        <taxon>Bacillati</taxon>
        <taxon>Cyanobacteriota</taxon>
        <taxon>Cyanophyceae</taxon>
        <taxon>Oscillatoriophycideae</taxon>
        <taxon>Chroococcales</taxon>
        <taxon>Microcystaceae</taxon>
        <taxon>Pannus</taxon>
    </lineage>
</organism>
<comment type="caution">
    <text evidence="1">The sequence shown here is derived from an EMBL/GenBank/DDBJ whole genome shotgun (WGS) entry which is preliminary data.</text>
</comment>
<sequence>MKILVVDRRSLDRVGISVVIITPIVLVDRWEDLRIKCPLPSGIDRENRDPSVAMLLMAAGPIAL</sequence>
<dbReference type="RefSeq" id="WP_332866677.1">
    <property type="nucleotide sequence ID" value="NZ_JBAFSM010000042.1"/>
</dbReference>
<protein>
    <submittedName>
        <fullName evidence="1">Uncharacterized protein</fullName>
    </submittedName>
</protein>
<proteinExistence type="predicted"/>
<dbReference type="Proteomes" id="UP001328733">
    <property type="component" value="Unassembled WGS sequence"/>
</dbReference>
<reference evidence="1 2" key="1">
    <citation type="submission" date="2024-01" db="EMBL/GenBank/DDBJ databases">
        <title>Genomic insights into the taxonomy and metabolism of the cyanobacterium Pannus brasiliensis CCIBt3594.</title>
        <authorList>
            <person name="Machado M."/>
            <person name="Botero N.B."/>
            <person name="Andreote A.P.D."/>
            <person name="Feitosa A.M.T."/>
            <person name="Popin R."/>
            <person name="Sivonen K."/>
            <person name="Fiore M.F."/>
        </authorList>
    </citation>
    <scope>NUCLEOTIDE SEQUENCE [LARGE SCALE GENOMIC DNA]</scope>
    <source>
        <strain evidence="1 2">CCIBt3594</strain>
    </source>
</reference>
<dbReference type="AlphaFoldDB" id="A0AAW9QZE2"/>
<evidence type="ECO:0000313" key="2">
    <source>
        <dbReference type="Proteomes" id="UP001328733"/>
    </source>
</evidence>